<sequence length="99" mass="10739">LYGAAIAHRGLELPTSWASRLPVAPQSCNPLTDPEPRLVTEVVRSSEISPNNRIRLAIMCLNGGTLFDSCLVKDVFAAMGLSVPLESAFSDRGQFVWPI</sequence>
<feature type="non-terminal residue" evidence="1">
    <location>
        <position position="1"/>
    </location>
</feature>
<dbReference type="AlphaFoldDB" id="A0A0H5QM13"/>
<dbReference type="EMBL" id="HACM01002606">
    <property type="protein sequence ID" value="CRZ03048.1"/>
    <property type="molecule type" value="Transcribed_RNA"/>
</dbReference>
<organism evidence="1">
    <name type="scientific">Spongospora subterranea</name>
    <dbReference type="NCBI Taxonomy" id="70186"/>
    <lineage>
        <taxon>Eukaryota</taxon>
        <taxon>Sar</taxon>
        <taxon>Rhizaria</taxon>
        <taxon>Endomyxa</taxon>
        <taxon>Phytomyxea</taxon>
        <taxon>Plasmodiophorida</taxon>
        <taxon>Plasmodiophoridae</taxon>
        <taxon>Spongospora</taxon>
    </lineage>
</organism>
<proteinExistence type="predicted"/>
<accession>A0A0H5QM13</accession>
<evidence type="ECO:0000313" key="1">
    <source>
        <dbReference type="EMBL" id="CRZ03048.1"/>
    </source>
</evidence>
<reference evidence="1" key="1">
    <citation type="submission" date="2015-04" db="EMBL/GenBank/DDBJ databases">
        <title>The genome sequence of the plant pathogenic Rhizarian Plasmodiophora brassicae reveals insights in its biotrophic life cycle and the origin of chitin synthesis.</title>
        <authorList>
            <person name="Schwelm A."/>
            <person name="Fogelqvist J."/>
            <person name="Knaust A."/>
            <person name="Julke S."/>
            <person name="Lilja T."/>
            <person name="Dhandapani V."/>
            <person name="Bonilla-Rosso G."/>
            <person name="Karlsson M."/>
            <person name="Shevchenko A."/>
            <person name="Choi S.R."/>
            <person name="Kim H.G."/>
            <person name="Park J.Y."/>
            <person name="Lim Y.P."/>
            <person name="Ludwig-Muller J."/>
            <person name="Dixelius C."/>
        </authorList>
    </citation>
    <scope>NUCLEOTIDE SEQUENCE</scope>
    <source>
        <tissue evidence="1">Potato root galls</tissue>
    </source>
</reference>
<name>A0A0H5QM13_9EUKA</name>
<protein>
    <submittedName>
        <fullName evidence="1">Uncharacterized protein</fullName>
    </submittedName>
</protein>